<evidence type="ECO:0000313" key="1">
    <source>
        <dbReference type="EMBL" id="GFD00259.1"/>
    </source>
</evidence>
<organism evidence="1">
    <name type="scientific">Tanacetum cinerariifolium</name>
    <name type="common">Dalmatian daisy</name>
    <name type="synonym">Chrysanthemum cinerariifolium</name>
    <dbReference type="NCBI Taxonomy" id="118510"/>
    <lineage>
        <taxon>Eukaryota</taxon>
        <taxon>Viridiplantae</taxon>
        <taxon>Streptophyta</taxon>
        <taxon>Embryophyta</taxon>
        <taxon>Tracheophyta</taxon>
        <taxon>Spermatophyta</taxon>
        <taxon>Magnoliopsida</taxon>
        <taxon>eudicotyledons</taxon>
        <taxon>Gunneridae</taxon>
        <taxon>Pentapetalae</taxon>
        <taxon>asterids</taxon>
        <taxon>campanulids</taxon>
        <taxon>Asterales</taxon>
        <taxon>Asteraceae</taxon>
        <taxon>Asteroideae</taxon>
        <taxon>Anthemideae</taxon>
        <taxon>Anthemidinae</taxon>
        <taxon>Tanacetum</taxon>
    </lineage>
</organism>
<gene>
    <name evidence="1" type="ORF">Tci_872228</name>
</gene>
<dbReference type="EMBL" id="BKCJ011183682">
    <property type="protein sequence ID" value="GFD00259.1"/>
    <property type="molecule type" value="Genomic_DNA"/>
</dbReference>
<feature type="non-terminal residue" evidence="1">
    <location>
        <position position="1"/>
    </location>
</feature>
<dbReference type="AlphaFoldDB" id="A0A699STK1"/>
<accession>A0A699STK1</accession>
<evidence type="ECO:0008006" key="2">
    <source>
        <dbReference type="Google" id="ProtNLM"/>
    </source>
</evidence>
<proteinExistence type="predicted"/>
<protein>
    <recommendedName>
        <fullName evidence="2">Reverse transcriptase domain-containing protein</fullName>
    </recommendedName>
</protein>
<name>A0A699STK1_TANCI</name>
<sequence length="78" mass="8895">DIVERFIGGLLDNIQENVIAANPTRLQDAIRIANQLMNKKLQGYVARKEMEMERMKEMGIEQTGEMEIKGMEKIGIMA</sequence>
<comment type="caution">
    <text evidence="1">The sequence shown here is derived from an EMBL/GenBank/DDBJ whole genome shotgun (WGS) entry which is preliminary data.</text>
</comment>
<reference evidence="1" key="1">
    <citation type="journal article" date="2019" name="Sci. Rep.">
        <title>Draft genome of Tanacetum cinerariifolium, the natural source of mosquito coil.</title>
        <authorList>
            <person name="Yamashiro T."/>
            <person name="Shiraishi A."/>
            <person name="Satake H."/>
            <person name="Nakayama K."/>
        </authorList>
    </citation>
    <scope>NUCLEOTIDE SEQUENCE</scope>
</reference>